<dbReference type="Gene3D" id="1.10.287.3240">
    <property type="match status" value="1"/>
</dbReference>
<dbReference type="RefSeq" id="WP_211530366.1">
    <property type="nucleotide sequence ID" value="NZ_JWHL01000004.1"/>
</dbReference>
<dbReference type="HAMAP" id="MF_00271">
    <property type="entry name" value="ATP_synth_D_arch"/>
    <property type="match status" value="1"/>
</dbReference>
<proteinExistence type="inferred from homology"/>
<keyword evidence="6" id="KW-1185">Reference proteome</keyword>
<dbReference type="GO" id="GO:0005524">
    <property type="term" value="F:ATP binding"/>
    <property type="evidence" value="ECO:0007669"/>
    <property type="project" value="UniProtKB-UniRule"/>
</dbReference>
<comment type="subcellular location">
    <subcellularLocation>
        <location evidence="4">Cell membrane</location>
        <topology evidence="4">Peripheral membrane protein</topology>
    </subcellularLocation>
</comment>
<comment type="similarity">
    <text evidence="1 4">Belongs to the V-ATPase D subunit family.</text>
</comment>
<sequence>MSRRLPPGLRPTRIELQKVRRRLVTAEKGHELLREKLDAMVMEFFSLTKRRDEMRRRMEEAFAAAYPALMEAEMAGSRREVESAAAIERTIPDIPATGKGIMGVGIPAFAIPEPLRPGKMPGYGLAAGNGRLDAASDLALEAVALAIRLSEVEGAILRLSSRITSVRRRTNALDSILIPRLKGIIVYISDYLEEQEREDLFRRKRTKSRGEERRW</sequence>
<accession>A0A8J7W5L9</accession>
<keyword evidence="4" id="KW-0375">Hydrogen ion transport</keyword>
<dbReference type="OrthoDB" id="117390at2157"/>
<keyword evidence="4" id="KW-0066">ATP synthesis</keyword>
<evidence type="ECO:0000256" key="3">
    <source>
        <dbReference type="ARBA" id="ARBA00023065"/>
    </source>
</evidence>
<keyword evidence="4" id="KW-0472">Membrane</keyword>
<evidence type="ECO:0000313" key="6">
    <source>
        <dbReference type="Proteomes" id="UP000730161"/>
    </source>
</evidence>
<comment type="caution">
    <text evidence="5">The sequence shown here is derived from an EMBL/GenBank/DDBJ whole genome shotgun (WGS) entry which is preliminary data.</text>
</comment>
<evidence type="ECO:0000256" key="2">
    <source>
        <dbReference type="ARBA" id="ARBA00022448"/>
    </source>
</evidence>
<dbReference type="Proteomes" id="UP000730161">
    <property type="component" value="Unassembled WGS sequence"/>
</dbReference>
<comment type="function">
    <text evidence="4">Component of the A-type ATP synthase that produces ATP from ADP in the presence of a proton gradient across the membrane.</text>
</comment>
<dbReference type="NCBIfam" id="TIGR00309">
    <property type="entry name" value="V_ATPase_subD"/>
    <property type="match status" value="1"/>
</dbReference>
<dbReference type="AlphaFoldDB" id="A0A8J7W5L9"/>
<keyword evidence="4" id="KW-1003">Cell membrane</keyword>
<gene>
    <name evidence="4" type="primary">atpD</name>
    <name evidence="5" type="ORF">RJ53_04075</name>
</gene>
<reference evidence="5" key="1">
    <citation type="submission" date="2014-12" db="EMBL/GenBank/DDBJ databases">
        <authorList>
            <person name="Huang H.-H."/>
            <person name="Chen S.-C."/>
            <person name="Lai M.-C."/>
        </authorList>
    </citation>
    <scope>NUCLEOTIDE SEQUENCE</scope>
    <source>
        <strain evidence="5">K1F9705b</strain>
    </source>
</reference>
<dbReference type="GO" id="GO:0005886">
    <property type="term" value="C:plasma membrane"/>
    <property type="evidence" value="ECO:0007669"/>
    <property type="project" value="UniProtKB-SubCell"/>
</dbReference>
<evidence type="ECO:0000313" key="5">
    <source>
        <dbReference type="EMBL" id="MBR1368729.1"/>
    </source>
</evidence>
<organism evidence="5 6">
    <name type="scientific">Methanocalculus chunghsingensis</name>
    <dbReference type="NCBI Taxonomy" id="156457"/>
    <lineage>
        <taxon>Archaea</taxon>
        <taxon>Methanobacteriati</taxon>
        <taxon>Methanobacteriota</taxon>
        <taxon>Stenosarchaea group</taxon>
        <taxon>Methanomicrobia</taxon>
        <taxon>Methanomicrobiales</taxon>
        <taxon>Methanocalculaceae</taxon>
        <taxon>Methanocalculus</taxon>
    </lineage>
</organism>
<evidence type="ECO:0000256" key="4">
    <source>
        <dbReference type="HAMAP-Rule" id="MF_00271"/>
    </source>
</evidence>
<protein>
    <recommendedName>
        <fullName evidence="4">A-type ATP synthase subunit D</fullName>
    </recommendedName>
</protein>
<dbReference type="GO" id="GO:0046933">
    <property type="term" value="F:proton-transporting ATP synthase activity, rotational mechanism"/>
    <property type="evidence" value="ECO:0007669"/>
    <property type="project" value="UniProtKB-UniRule"/>
</dbReference>
<keyword evidence="2 4" id="KW-0813">Transport</keyword>
<keyword evidence="3 4" id="KW-0406">Ion transport</keyword>
<dbReference type="EMBL" id="JWHL01000004">
    <property type="protein sequence ID" value="MBR1368729.1"/>
    <property type="molecule type" value="Genomic_DNA"/>
</dbReference>
<name>A0A8J7W5L9_9EURY</name>
<evidence type="ECO:0000256" key="1">
    <source>
        <dbReference type="ARBA" id="ARBA00005850"/>
    </source>
</evidence>
<dbReference type="GO" id="GO:0046961">
    <property type="term" value="F:proton-transporting ATPase activity, rotational mechanism"/>
    <property type="evidence" value="ECO:0007669"/>
    <property type="project" value="InterPro"/>
</dbReference>
<dbReference type="GO" id="GO:0042777">
    <property type="term" value="P:proton motive force-driven plasma membrane ATP synthesis"/>
    <property type="evidence" value="ECO:0007669"/>
    <property type="project" value="UniProtKB-UniRule"/>
</dbReference>
<comment type="subunit">
    <text evidence="4">Has multiple subunits with at least A(3), B(3), C, D, E, F, H, I and proteolipid K(x).</text>
</comment>
<dbReference type="PANTHER" id="PTHR11671">
    <property type="entry name" value="V-TYPE ATP SYNTHASE SUBUNIT D"/>
    <property type="match status" value="1"/>
</dbReference>
<dbReference type="Pfam" id="PF01813">
    <property type="entry name" value="ATP-synt_D"/>
    <property type="match status" value="1"/>
</dbReference>
<dbReference type="InterPro" id="IPR002699">
    <property type="entry name" value="V_ATPase_D"/>
</dbReference>